<dbReference type="EMBL" id="JBITGY010000007">
    <property type="protein sequence ID" value="MFI6501250.1"/>
    <property type="molecule type" value="Genomic_DNA"/>
</dbReference>
<evidence type="ECO:0000256" key="4">
    <source>
        <dbReference type="ARBA" id="ARBA00022833"/>
    </source>
</evidence>
<protein>
    <submittedName>
        <fullName evidence="8">M4 family metallopeptidase</fullName>
    </submittedName>
</protein>
<dbReference type="Pfam" id="PF02868">
    <property type="entry name" value="Peptidase_M4_C"/>
    <property type="match status" value="1"/>
</dbReference>
<evidence type="ECO:0000313" key="8">
    <source>
        <dbReference type="EMBL" id="MFI6501250.1"/>
    </source>
</evidence>
<evidence type="ECO:0000256" key="3">
    <source>
        <dbReference type="ARBA" id="ARBA00022801"/>
    </source>
</evidence>
<dbReference type="SUPFAM" id="SSF55486">
    <property type="entry name" value="Metalloproteases ('zincins'), catalytic domain"/>
    <property type="match status" value="1"/>
</dbReference>
<sequence length="329" mass="34423">MPRWSSVALAAVVTLAGGTLQPTVGYGIHNGKVTIDLDPGRMVDSTRPGLRCSGPNGVPLVVTEPVGEGPSGTKIVKACVDVMYGAQQLWNMLRDWAGRNGFDGNGRAFPAVVDSNSHNNYWNGARAGFGLADTVRPRTTTLDLVGHEYGHAVYQHTPGGSGAGNEMGALNESAADILGAGVEHYANNPNNLPDWLIGEIPGLGSEPLRNLANPAANGFPACHGPIGEVHATSAPHSRWFVLLAAGTRASPQRCDGGSPITGIGVRKALQIFMASLALKSNPWNHKKARIATLTAAKTLHAPSCAEFDVVRESWNAIGLPAQPAEPTCP</sequence>
<dbReference type="InterPro" id="IPR050728">
    <property type="entry name" value="Zinc_Metalloprotease_M4"/>
</dbReference>
<evidence type="ECO:0000256" key="5">
    <source>
        <dbReference type="ARBA" id="ARBA00023049"/>
    </source>
</evidence>
<keyword evidence="1" id="KW-0645">Protease</keyword>
<keyword evidence="5" id="KW-0482">Metalloprotease</keyword>
<dbReference type="PANTHER" id="PTHR33794">
    <property type="entry name" value="BACILLOLYSIN"/>
    <property type="match status" value="1"/>
</dbReference>
<feature type="domain" description="Peptidase M4" evidence="6">
    <location>
        <begin position="77"/>
        <end position="154"/>
    </location>
</feature>
<keyword evidence="2" id="KW-0479">Metal-binding</keyword>
<proteinExistence type="predicted"/>
<dbReference type="InterPro" id="IPR013856">
    <property type="entry name" value="Peptidase_M4_domain"/>
</dbReference>
<keyword evidence="9" id="KW-1185">Reference proteome</keyword>
<accession>A0ABW7YZ96</accession>
<feature type="domain" description="Peptidase M4 C-terminal" evidence="7">
    <location>
        <begin position="165"/>
        <end position="318"/>
    </location>
</feature>
<keyword evidence="3" id="KW-0378">Hydrolase</keyword>
<dbReference type="InterPro" id="IPR027268">
    <property type="entry name" value="Peptidase_M4/M1_CTD_sf"/>
</dbReference>
<name>A0ABW7YZ96_9ACTN</name>
<evidence type="ECO:0000259" key="6">
    <source>
        <dbReference type="Pfam" id="PF01447"/>
    </source>
</evidence>
<dbReference type="Proteomes" id="UP001612741">
    <property type="component" value="Unassembled WGS sequence"/>
</dbReference>
<dbReference type="InterPro" id="IPR001570">
    <property type="entry name" value="Peptidase_M4_C_domain"/>
</dbReference>
<dbReference type="PANTHER" id="PTHR33794:SF1">
    <property type="entry name" value="BACILLOLYSIN"/>
    <property type="match status" value="1"/>
</dbReference>
<comment type="caution">
    <text evidence="8">The sequence shown here is derived from an EMBL/GenBank/DDBJ whole genome shotgun (WGS) entry which is preliminary data.</text>
</comment>
<gene>
    <name evidence="8" type="ORF">ACIBG2_28000</name>
</gene>
<keyword evidence="4" id="KW-0862">Zinc</keyword>
<dbReference type="RefSeq" id="WP_397085639.1">
    <property type="nucleotide sequence ID" value="NZ_JBITGY010000007.1"/>
</dbReference>
<reference evidence="8 9" key="1">
    <citation type="submission" date="2024-10" db="EMBL/GenBank/DDBJ databases">
        <title>The Natural Products Discovery Center: Release of the First 8490 Sequenced Strains for Exploring Actinobacteria Biosynthetic Diversity.</title>
        <authorList>
            <person name="Kalkreuter E."/>
            <person name="Kautsar S.A."/>
            <person name="Yang D."/>
            <person name="Bader C.D."/>
            <person name="Teijaro C.N."/>
            <person name="Fluegel L."/>
            <person name="Davis C.M."/>
            <person name="Simpson J.R."/>
            <person name="Lauterbach L."/>
            <person name="Steele A.D."/>
            <person name="Gui C."/>
            <person name="Meng S."/>
            <person name="Li G."/>
            <person name="Viehrig K."/>
            <person name="Ye F."/>
            <person name="Su P."/>
            <person name="Kiefer A.F."/>
            <person name="Nichols A."/>
            <person name="Cepeda A.J."/>
            <person name="Yan W."/>
            <person name="Fan B."/>
            <person name="Jiang Y."/>
            <person name="Adhikari A."/>
            <person name="Zheng C.-J."/>
            <person name="Schuster L."/>
            <person name="Cowan T.M."/>
            <person name="Smanski M.J."/>
            <person name="Chevrette M.G."/>
            <person name="De Carvalho L.P.S."/>
            <person name="Shen B."/>
        </authorList>
    </citation>
    <scope>NUCLEOTIDE SEQUENCE [LARGE SCALE GENOMIC DNA]</scope>
    <source>
        <strain evidence="8 9">NPDC050545</strain>
    </source>
</reference>
<dbReference type="Gene3D" id="1.10.390.10">
    <property type="entry name" value="Neutral Protease Domain 2"/>
    <property type="match status" value="1"/>
</dbReference>
<evidence type="ECO:0000259" key="7">
    <source>
        <dbReference type="Pfam" id="PF02868"/>
    </source>
</evidence>
<organism evidence="8 9">
    <name type="scientific">Nonomuraea typhae</name>
    <dbReference type="NCBI Taxonomy" id="2603600"/>
    <lineage>
        <taxon>Bacteria</taxon>
        <taxon>Bacillati</taxon>
        <taxon>Actinomycetota</taxon>
        <taxon>Actinomycetes</taxon>
        <taxon>Streptosporangiales</taxon>
        <taxon>Streptosporangiaceae</taxon>
        <taxon>Nonomuraea</taxon>
    </lineage>
</organism>
<evidence type="ECO:0000313" key="9">
    <source>
        <dbReference type="Proteomes" id="UP001612741"/>
    </source>
</evidence>
<evidence type="ECO:0000256" key="2">
    <source>
        <dbReference type="ARBA" id="ARBA00022723"/>
    </source>
</evidence>
<dbReference type="Gene3D" id="3.10.170.10">
    <property type="match status" value="1"/>
</dbReference>
<evidence type="ECO:0000256" key="1">
    <source>
        <dbReference type="ARBA" id="ARBA00022670"/>
    </source>
</evidence>
<dbReference type="Pfam" id="PF01447">
    <property type="entry name" value="Peptidase_M4"/>
    <property type="match status" value="1"/>
</dbReference>